<accession>M3FXL6</accession>
<proteinExistence type="predicted"/>
<dbReference type="EMBL" id="AFME02000112">
    <property type="protein sequence ID" value="EMG12284.1"/>
    <property type="molecule type" value="Genomic_DNA"/>
</dbReference>
<evidence type="ECO:0000313" key="1">
    <source>
        <dbReference type="EMBL" id="EMG12284.1"/>
    </source>
</evidence>
<comment type="caution">
    <text evidence="1">The sequence shown here is derived from an EMBL/GenBank/DDBJ whole genome shotgun (WGS) entry which is preliminary data.</text>
</comment>
<name>M3FXL6_LEPIR</name>
<dbReference type="Proteomes" id="UP000011776">
    <property type="component" value="Unassembled WGS sequence"/>
</dbReference>
<gene>
    <name evidence="1" type="ORF">LEP1GSC151_1343</name>
</gene>
<dbReference type="AlphaFoldDB" id="M3FXL6"/>
<reference evidence="1 2" key="1">
    <citation type="submission" date="2013-02" db="EMBL/GenBank/DDBJ databases">
        <authorList>
            <person name="Harkins D.M."/>
            <person name="Durkin A.S."/>
            <person name="Brinkac L.M."/>
            <person name="Haft D.H."/>
            <person name="Selengut J.D."/>
            <person name="Sanka R."/>
            <person name="DePew J."/>
            <person name="Purushe J."/>
            <person name="Tulsiani S.M."/>
            <person name="Graham G.C."/>
            <person name="Burns M.-A."/>
            <person name="Dohnt M.F."/>
            <person name="Smythe L.D."/>
            <person name="McKay D.B."/>
            <person name="Craig S.B."/>
            <person name="Vinetz J.M."/>
            <person name="Sutton G.G."/>
            <person name="Nierman W.C."/>
            <person name="Fouts D.E."/>
        </authorList>
    </citation>
    <scope>NUCLEOTIDE SEQUENCE [LARGE SCALE GENOMIC DNA]</scope>
    <source>
        <strain evidence="1 2">LT2186</strain>
    </source>
</reference>
<evidence type="ECO:0000313" key="2">
    <source>
        <dbReference type="Proteomes" id="UP000011776"/>
    </source>
</evidence>
<organism evidence="1 2">
    <name type="scientific">Leptospira interrogans serovar Grippotyphosa str. LT2186</name>
    <dbReference type="NCBI Taxonomy" id="1001599"/>
    <lineage>
        <taxon>Bacteria</taxon>
        <taxon>Pseudomonadati</taxon>
        <taxon>Spirochaetota</taxon>
        <taxon>Spirochaetia</taxon>
        <taxon>Leptospirales</taxon>
        <taxon>Leptospiraceae</taxon>
        <taxon>Leptospira</taxon>
    </lineage>
</organism>
<protein>
    <submittedName>
        <fullName evidence="1">Uncharacterized protein</fullName>
    </submittedName>
</protein>
<sequence length="46" mass="5690">MGTTTHFYLEFKQFPSLSLRNHMIIRNNLKMWSYYKNQILKKIIIK</sequence>
<dbReference type="BioCyc" id="LINT1001599:G11K9-1757-MONOMER"/>